<gene>
    <name evidence="8" type="ORF">ENR01_01195</name>
</gene>
<dbReference type="GO" id="GO:0006508">
    <property type="term" value="P:proteolysis"/>
    <property type="evidence" value="ECO:0007669"/>
    <property type="project" value="UniProtKB-KW"/>
</dbReference>
<evidence type="ECO:0000256" key="5">
    <source>
        <dbReference type="ARBA" id="ARBA00022833"/>
    </source>
</evidence>
<dbReference type="EMBL" id="DSPJ01000036">
    <property type="protein sequence ID" value="HEX61760.1"/>
    <property type="molecule type" value="Genomic_DNA"/>
</dbReference>
<dbReference type="PANTHER" id="PTHR23076">
    <property type="entry name" value="METALLOPROTEASE M41 FTSH"/>
    <property type="match status" value="1"/>
</dbReference>
<sequence>MLNEAAILAARLNKKMVGMPDLEEAATKVKLGPEKKRLQSPEERKMTAYHEAGHAIVASQLPHMDPVHRVSIVSRGLALGYTEIPPATDRYHHTKTELLERVISLLGGRASEEIIFKEFSAGASSDLAQATMIVRKMVTELGMSGLGPISLATGEMEWFGVFREPGSYISEETAGRVDQEIRKILNEAYVQAKQILERNLPNLERVAAALLEKETLEEEEFQKLIRDQASGVRRQVAGAVKADY</sequence>
<reference evidence="8" key="1">
    <citation type="journal article" date="2020" name="mSystems">
        <title>Genome- and Community-Level Interaction Insights into Carbon Utilization and Element Cycling Functions of Hydrothermarchaeota in Hydrothermal Sediment.</title>
        <authorList>
            <person name="Zhou Z."/>
            <person name="Liu Y."/>
            <person name="Xu W."/>
            <person name="Pan J."/>
            <person name="Luo Z.H."/>
            <person name="Li M."/>
        </authorList>
    </citation>
    <scope>NUCLEOTIDE SEQUENCE [LARGE SCALE GENOMIC DNA]</scope>
    <source>
        <strain evidence="8">SpSt-361</strain>
    </source>
</reference>
<evidence type="ECO:0000259" key="7">
    <source>
        <dbReference type="Pfam" id="PF01434"/>
    </source>
</evidence>
<keyword evidence="6" id="KW-0482">Metalloprotease</keyword>
<comment type="caution">
    <text evidence="8">The sequence shown here is derived from an EMBL/GenBank/DDBJ whole genome shotgun (WGS) entry which is preliminary data.</text>
</comment>
<dbReference type="AlphaFoldDB" id="A0A831YZG2"/>
<name>A0A831YZG2_UNCKA</name>
<comment type="cofactor">
    <cofactor evidence="1">
        <name>Zn(2+)</name>
        <dbReference type="ChEBI" id="CHEBI:29105"/>
    </cofactor>
</comment>
<dbReference type="GO" id="GO:0004176">
    <property type="term" value="F:ATP-dependent peptidase activity"/>
    <property type="evidence" value="ECO:0007669"/>
    <property type="project" value="InterPro"/>
</dbReference>
<dbReference type="GO" id="GO:0005524">
    <property type="term" value="F:ATP binding"/>
    <property type="evidence" value="ECO:0007669"/>
    <property type="project" value="InterPro"/>
</dbReference>
<evidence type="ECO:0000313" key="8">
    <source>
        <dbReference type="EMBL" id="HEX61760.1"/>
    </source>
</evidence>
<keyword evidence="2" id="KW-0645">Protease</keyword>
<evidence type="ECO:0000256" key="2">
    <source>
        <dbReference type="ARBA" id="ARBA00022670"/>
    </source>
</evidence>
<protein>
    <recommendedName>
        <fullName evidence="7">Peptidase M41 domain-containing protein</fullName>
    </recommendedName>
</protein>
<dbReference type="FunFam" id="1.20.58.760:FF:000001">
    <property type="entry name" value="ATP-dependent zinc metalloprotease FtsH"/>
    <property type="match status" value="1"/>
</dbReference>
<evidence type="ECO:0000256" key="4">
    <source>
        <dbReference type="ARBA" id="ARBA00022801"/>
    </source>
</evidence>
<dbReference type="GO" id="GO:0004222">
    <property type="term" value="F:metalloendopeptidase activity"/>
    <property type="evidence" value="ECO:0007669"/>
    <property type="project" value="InterPro"/>
</dbReference>
<evidence type="ECO:0000256" key="3">
    <source>
        <dbReference type="ARBA" id="ARBA00022723"/>
    </source>
</evidence>
<dbReference type="Gene3D" id="1.20.58.760">
    <property type="entry name" value="Peptidase M41"/>
    <property type="match status" value="1"/>
</dbReference>
<dbReference type="GO" id="GO:0046872">
    <property type="term" value="F:metal ion binding"/>
    <property type="evidence" value="ECO:0007669"/>
    <property type="project" value="UniProtKB-KW"/>
</dbReference>
<dbReference type="Pfam" id="PF01434">
    <property type="entry name" value="Peptidase_M41"/>
    <property type="match status" value="1"/>
</dbReference>
<proteinExistence type="predicted"/>
<accession>A0A831YZG2</accession>
<dbReference type="SUPFAM" id="SSF140990">
    <property type="entry name" value="FtsH protease domain-like"/>
    <property type="match status" value="1"/>
</dbReference>
<evidence type="ECO:0000256" key="1">
    <source>
        <dbReference type="ARBA" id="ARBA00001947"/>
    </source>
</evidence>
<organism evidence="8">
    <name type="scientific">candidate division WWE3 bacterium</name>
    <dbReference type="NCBI Taxonomy" id="2053526"/>
    <lineage>
        <taxon>Bacteria</taxon>
        <taxon>Katanobacteria</taxon>
    </lineage>
</organism>
<keyword evidence="5" id="KW-0862">Zinc</keyword>
<dbReference type="InterPro" id="IPR000642">
    <property type="entry name" value="Peptidase_M41"/>
</dbReference>
<dbReference type="InterPro" id="IPR037219">
    <property type="entry name" value="Peptidase_M41-like"/>
</dbReference>
<evidence type="ECO:0000256" key="6">
    <source>
        <dbReference type="ARBA" id="ARBA00023049"/>
    </source>
</evidence>
<keyword evidence="3" id="KW-0479">Metal-binding</keyword>
<keyword evidence="4" id="KW-0378">Hydrolase</keyword>
<dbReference type="PANTHER" id="PTHR23076:SF97">
    <property type="entry name" value="ATP-DEPENDENT ZINC METALLOPROTEASE YME1L1"/>
    <property type="match status" value="1"/>
</dbReference>
<feature type="domain" description="Peptidase M41" evidence="7">
    <location>
        <begin position="38"/>
        <end position="224"/>
    </location>
</feature>